<dbReference type="RefSeq" id="XP_013777088.1">
    <property type="nucleotide sequence ID" value="XM_013921634.2"/>
</dbReference>
<proteinExistence type="inferred from homology"/>
<dbReference type="SUPFAM" id="SSF64268">
    <property type="entry name" value="PX domain"/>
    <property type="match status" value="1"/>
</dbReference>
<dbReference type="CDD" id="cd01365">
    <property type="entry name" value="KISc_KIF1A_KIF1B"/>
    <property type="match status" value="1"/>
</dbReference>
<dbReference type="Gene3D" id="3.30.1520.10">
    <property type="entry name" value="Phox-like domain"/>
    <property type="match status" value="1"/>
</dbReference>
<dbReference type="PROSITE" id="PS50067">
    <property type="entry name" value="KINESIN_MOTOR_2"/>
    <property type="match status" value="1"/>
</dbReference>
<dbReference type="InterPro" id="IPR019821">
    <property type="entry name" value="Kinesin_motor_CS"/>
</dbReference>
<feature type="coiled-coil region" evidence="6">
    <location>
        <begin position="1108"/>
        <end position="1139"/>
    </location>
</feature>
<organism evidence="10 11">
    <name type="scientific">Limulus polyphemus</name>
    <name type="common">Atlantic horseshoe crab</name>
    <dbReference type="NCBI Taxonomy" id="6850"/>
    <lineage>
        <taxon>Eukaryota</taxon>
        <taxon>Metazoa</taxon>
        <taxon>Ecdysozoa</taxon>
        <taxon>Arthropoda</taxon>
        <taxon>Chelicerata</taxon>
        <taxon>Merostomata</taxon>
        <taxon>Xiphosura</taxon>
        <taxon>Limulidae</taxon>
        <taxon>Limulus</taxon>
    </lineage>
</organism>
<dbReference type="GeneID" id="106461781"/>
<gene>
    <name evidence="11" type="primary">LOC106461781</name>
</gene>
<sequence length="1385" mass="161106">MASVKVAVRVRPFNQREIEMNSESIIQMEGQTTRIINPKIPATCSEGDGGRERIKTFTFDYSYWSFDDQDEHFIGQEKVFEDLGKEVIENAFEGYNTCIFAYGQTSSGKTFTMMGTPGFEGLIPRICEAMFSRMKSKSNSGTTFRTEVSYLEIYNEKVKDLLKKSSNQHSLRVREHPKFGPYVQDLSHHLVMDFSDVQELMTRGNSRRTTASTAMNDVSSRSHAIFTLTFTQATFHRDMPSETVSKVNLVDLAGSERVASSGATGQRLKEGAHINKSLVTLGTVISALADTSSNVTKKQAFIPYRDSVLTWLLKDSLGGNTKTMMIATISPALCNYGESLSTLRYANRAKNIINRPTINEDSNVKLIRELRKEIAHLKELLGESVKSSPMMVERIHENEARVKVLTEEWTGKWKETQKILKEQRTLGLRKSGLGVVLDSELPHLVGIDDDLLSTGITLYHLQEGKTLIGTQNAPIKQDIVLNGVEVENQHCIIQLENGKATLIPLEKAQCFVNNIAIDSPTKLSHGCVILLGLTNMFRFNDPAEVERLRKEKEKGATLNLPRLSLLSRSTSDLARSVENLNSPRLEIESLKAFHGEELEIKRKQIQELEDQHRIAEVKRQKEQEILEEMLEQKHKELAMLQEKNENLQQQLQQSTEEMSENERKLDSEKMSREKELMGNIQEINLELEELRKQEKDYLQTFSKARQLLQERKSQLFTEVENQRQELMEEWKRIENYKSKELQLKESKETELREEKETVEWLQQQKYLQAELQAKQLKLLQCEMEIIEDAEAKTITSSSPQNKKKETSFNKYKNKVEKVIADHEKYINLKLHDFHQQVAMEKECLEDMRRTVSLKVMDIQQRAKGVDPTDLETDFQYTQKLSNLEEERNNICKELSKILSREALIKDMFSTELEFLKSNKQKLLDEIPSSSEVKELAFSKYFEQRELENKICSLTKKLSELVEQHKKAFKNTRKEEIKFNRKKDLVETVQQREQEEIKEKIQLVQKLENKEEDLERKERETLEDIENSKARLKEIELSLQSQIASQNSSQSSVNEALINQIDEENSCGVYATVRREFFEEQTPNCSLLIDSKHDSIEKLRSHDGTSEELERKLMEINILEMEYTTLKQDLEEKKKAFEQERQYELDHIEVEKFHLQELEHQERINILVEQEVQRRLFEEQLRKEYLLQEEHLQERSNRERELNDIRNYHEKELKHLRQRLEINRSASPMLNNISSDRTASAATNDLAETGQEVKISIPSYTMRGSGGDAHYEYEVKVNVNGESWTICRRYKRFRELHQFMKLKYGDKMKMPYFPPRRMFGSKSEKVVEQRKVYLQEYLQNLVASCMKVEGCPLNRPVSQQLCKQHLWDFASFFKKGVFESSKHGTG</sequence>
<dbReference type="InterPro" id="IPR001683">
    <property type="entry name" value="PX_dom"/>
</dbReference>
<dbReference type="PROSITE" id="PS00411">
    <property type="entry name" value="KINESIN_MOTOR_1"/>
    <property type="match status" value="1"/>
</dbReference>
<evidence type="ECO:0000256" key="2">
    <source>
        <dbReference type="ARBA" id="ARBA00022840"/>
    </source>
</evidence>
<dbReference type="InterPro" id="IPR000253">
    <property type="entry name" value="FHA_dom"/>
</dbReference>
<keyword evidence="1 5" id="KW-0547">Nucleotide-binding</keyword>
<dbReference type="SMART" id="SM00240">
    <property type="entry name" value="FHA"/>
    <property type="match status" value="1"/>
</dbReference>
<evidence type="ECO:0000313" key="10">
    <source>
        <dbReference type="Proteomes" id="UP000694941"/>
    </source>
</evidence>
<feature type="coiled-coil region" evidence="6">
    <location>
        <begin position="989"/>
        <end position="1034"/>
    </location>
</feature>
<dbReference type="SMART" id="SM00312">
    <property type="entry name" value="PX"/>
    <property type="match status" value="1"/>
</dbReference>
<evidence type="ECO:0000259" key="8">
    <source>
        <dbReference type="PROSITE" id="PS50067"/>
    </source>
</evidence>
<evidence type="ECO:0000256" key="7">
    <source>
        <dbReference type="SAM" id="MobiDB-lite"/>
    </source>
</evidence>
<feature type="domain" description="PX" evidence="9">
    <location>
        <begin position="1250"/>
        <end position="1385"/>
    </location>
</feature>
<dbReference type="Gene3D" id="3.40.850.10">
    <property type="entry name" value="Kinesin motor domain"/>
    <property type="match status" value="1"/>
</dbReference>
<feature type="binding site" evidence="5">
    <location>
        <begin position="103"/>
        <end position="110"/>
    </location>
    <ligand>
        <name>ATP</name>
        <dbReference type="ChEBI" id="CHEBI:30616"/>
    </ligand>
</feature>
<dbReference type="Pfam" id="PF00498">
    <property type="entry name" value="FHA"/>
    <property type="match status" value="1"/>
</dbReference>
<dbReference type="InterPro" id="IPR036961">
    <property type="entry name" value="Kinesin_motor_dom_sf"/>
</dbReference>
<accession>A0ABM1B8Q4</accession>
<evidence type="ECO:0000259" key="9">
    <source>
        <dbReference type="PROSITE" id="PS50195"/>
    </source>
</evidence>
<evidence type="ECO:0000256" key="5">
    <source>
        <dbReference type="PROSITE-ProRule" id="PRU00283"/>
    </source>
</evidence>
<keyword evidence="10" id="KW-1185">Reference proteome</keyword>
<reference evidence="11" key="1">
    <citation type="submission" date="2025-08" db="UniProtKB">
        <authorList>
            <consortium name="RefSeq"/>
        </authorList>
    </citation>
    <scope>IDENTIFICATION</scope>
    <source>
        <tissue evidence="11">Muscle</tissue>
    </source>
</reference>
<feature type="domain" description="Kinesin motor" evidence="8">
    <location>
        <begin position="3"/>
        <end position="352"/>
    </location>
</feature>
<dbReference type="PANTHER" id="PTHR47117:SF6">
    <property type="entry name" value="KINESIN-LIKE PROTEIN KIF16B"/>
    <property type="match status" value="1"/>
</dbReference>
<dbReference type="Gene3D" id="2.60.200.20">
    <property type="match status" value="1"/>
</dbReference>
<evidence type="ECO:0000313" key="11">
    <source>
        <dbReference type="RefSeq" id="XP_013777088.1"/>
    </source>
</evidence>
<evidence type="ECO:0000256" key="6">
    <source>
        <dbReference type="SAM" id="Coils"/>
    </source>
</evidence>
<feature type="region of interest" description="Disordered" evidence="7">
    <location>
        <begin position="649"/>
        <end position="670"/>
    </location>
</feature>
<dbReference type="Pfam" id="PF00787">
    <property type="entry name" value="PX"/>
    <property type="match status" value="1"/>
</dbReference>
<keyword evidence="2 5" id="KW-0067">ATP-binding</keyword>
<feature type="coiled-coil region" evidence="6">
    <location>
        <begin position="880"/>
        <end position="925"/>
    </location>
</feature>
<evidence type="ECO:0000256" key="1">
    <source>
        <dbReference type="ARBA" id="ARBA00022741"/>
    </source>
</evidence>
<dbReference type="InterPro" id="IPR027417">
    <property type="entry name" value="P-loop_NTPase"/>
</dbReference>
<dbReference type="PANTHER" id="PTHR47117">
    <property type="entry name" value="STAR-RELATED LIPID TRANSFER PROTEIN 9"/>
    <property type="match status" value="1"/>
</dbReference>
<dbReference type="CDD" id="cd22708">
    <property type="entry name" value="FHA_KIF16"/>
    <property type="match status" value="1"/>
</dbReference>
<keyword evidence="3 6" id="KW-0175">Coiled coil</keyword>
<dbReference type="InterPro" id="IPR001752">
    <property type="entry name" value="Kinesin_motor_dom"/>
</dbReference>
<protein>
    <submittedName>
        <fullName evidence="11">Kinesin-like protein KIF16B isoform X1</fullName>
    </submittedName>
</protein>
<dbReference type="Proteomes" id="UP000694941">
    <property type="component" value="Unplaced"/>
</dbReference>
<dbReference type="SMART" id="SM00129">
    <property type="entry name" value="KISc"/>
    <property type="match status" value="1"/>
</dbReference>
<dbReference type="PROSITE" id="PS50195">
    <property type="entry name" value="PX"/>
    <property type="match status" value="1"/>
</dbReference>
<name>A0ABM1B8Q4_LIMPO</name>
<dbReference type="Pfam" id="PF00225">
    <property type="entry name" value="Kinesin"/>
    <property type="match status" value="1"/>
</dbReference>
<comment type="similarity">
    <text evidence="5">Belongs to the TRAFAC class myosin-kinesin ATPase superfamily. Kinesin family.</text>
</comment>
<dbReference type="InterPro" id="IPR008984">
    <property type="entry name" value="SMAD_FHA_dom_sf"/>
</dbReference>
<keyword evidence="4 5" id="KW-0505">Motor protein</keyword>
<evidence type="ECO:0000256" key="4">
    <source>
        <dbReference type="ARBA" id="ARBA00023175"/>
    </source>
</evidence>
<feature type="compositionally biased region" description="Basic and acidic residues" evidence="7">
    <location>
        <begin position="660"/>
        <end position="670"/>
    </location>
</feature>
<dbReference type="InterPro" id="IPR036871">
    <property type="entry name" value="PX_dom_sf"/>
</dbReference>
<evidence type="ECO:0000256" key="3">
    <source>
        <dbReference type="ARBA" id="ARBA00023054"/>
    </source>
</evidence>
<dbReference type="PRINTS" id="PR00380">
    <property type="entry name" value="KINESINHEAVY"/>
</dbReference>
<dbReference type="SUPFAM" id="SSF49879">
    <property type="entry name" value="SMAD/FHA domain"/>
    <property type="match status" value="1"/>
</dbReference>
<dbReference type="SUPFAM" id="SSF52540">
    <property type="entry name" value="P-loop containing nucleoside triphosphate hydrolases"/>
    <property type="match status" value="1"/>
</dbReference>